<evidence type="ECO:0000256" key="1">
    <source>
        <dbReference type="SAM" id="Phobius"/>
    </source>
</evidence>
<evidence type="ECO:0000313" key="2">
    <source>
        <dbReference type="EMBL" id="CAJ1973287.1"/>
    </source>
</evidence>
<keyword evidence="3" id="KW-1185">Reference proteome</keyword>
<keyword evidence="1" id="KW-1133">Transmembrane helix</keyword>
<dbReference type="EMBL" id="OY731406">
    <property type="protein sequence ID" value="CAJ1973287.1"/>
    <property type="molecule type" value="Genomic_DNA"/>
</dbReference>
<proteinExistence type="predicted"/>
<reference evidence="2" key="1">
    <citation type="submission" date="2023-10" db="EMBL/GenBank/DDBJ databases">
        <authorList>
            <person name="Domelevo Entfellner J.-B."/>
        </authorList>
    </citation>
    <scope>NUCLEOTIDE SEQUENCE</scope>
</reference>
<dbReference type="Proteomes" id="UP001189624">
    <property type="component" value="Chromosome 9"/>
</dbReference>
<name>A0AA86SV07_9FABA</name>
<accession>A0AA86SV07</accession>
<evidence type="ECO:0000313" key="3">
    <source>
        <dbReference type="Proteomes" id="UP001189624"/>
    </source>
</evidence>
<dbReference type="Gramene" id="rna-AYBTSS11_LOCUS25347">
    <property type="protein sequence ID" value="CAJ1973287.1"/>
    <property type="gene ID" value="gene-AYBTSS11_LOCUS25347"/>
</dbReference>
<keyword evidence="1" id="KW-0812">Transmembrane</keyword>
<sequence length="253" mass="28819">MASLVNDKASAIRRFQRKLNLENIFHLFNVGAAILLFSHSFSFPITLQTLSHLYHTLIPFCHNSFYAFLLLNAIILFLFALSNNKNNDNNNIGGASTDVYNEILNDNVSHLIVTVSQEQPRTVEKEVAATVSPAFEETVPAVTETTTACSCTTVMKEMEGEAVWVSEKKCYRRVQSESYERRMVVAAARGELKRWKTVGLRRPFESQLRCVEELSEEEFNRAVEEFIAMHKRMQWEEQLGSNKTQDLACTPSN</sequence>
<keyword evidence="1" id="KW-0472">Membrane</keyword>
<dbReference type="PANTHER" id="PTHR33640:SF34">
    <property type="entry name" value="PROTEIN, PUTATIVE-RELATED"/>
    <property type="match status" value="1"/>
</dbReference>
<feature type="transmembrane region" description="Helical" evidence="1">
    <location>
        <begin position="65"/>
        <end position="82"/>
    </location>
</feature>
<gene>
    <name evidence="2" type="ORF">AYBTSS11_LOCUS25347</name>
</gene>
<dbReference type="AlphaFoldDB" id="A0AA86SV07"/>
<feature type="transmembrane region" description="Helical" evidence="1">
    <location>
        <begin position="24"/>
        <end position="45"/>
    </location>
</feature>
<protein>
    <recommendedName>
        <fullName evidence="4">Transmembrane protein</fullName>
    </recommendedName>
</protein>
<organism evidence="2 3">
    <name type="scientific">Sphenostylis stenocarpa</name>
    <dbReference type="NCBI Taxonomy" id="92480"/>
    <lineage>
        <taxon>Eukaryota</taxon>
        <taxon>Viridiplantae</taxon>
        <taxon>Streptophyta</taxon>
        <taxon>Embryophyta</taxon>
        <taxon>Tracheophyta</taxon>
        <taxon>Spermatophyta</taxon>
        <taxon>Magnoliopsida</taxon>
        <taxon>eudicotyledons</taxon>
        <taxon>Gunneridae</taxon>
        <taxon>Pentapetalae</taxon>
        <taxon>rosids</taxon>
        <taxon>fabids</taxon>
        <taxon>Fabales</taxon>
        <taxon>Fabaceae</taxon>
        <taxon>Papilionoideae</taxon>
        <taxon>50 kb inversion clade</taxon>
        <taxon>NPAAA clade</taxon>
        <taxon>indigoferoid/millettioid clade</taxon>
        <taxon>Phaseoleae</taxon>
        <taxon>Sphenostylis</taxon>
    </lineage>
</organism>
<evidence type="ECO:0008006" key="4">
    <source>
        <dbReference type="Google" id="ProtNLM"/>
    </source>
</evidence>
<dbReference type="PANTHER" id="PTHR33640">
    <property type="entry name" value="TRANSMEMBRANE PROTEIN"/>
    <property type="match status" value="1"/>
</dbReference>